<dbReference type="EMBL" id="JBHMAA010000028">
    <property type="protein sequence ID" value="MFB9951819.1"/>
    <property type="molecule type" value="Genomic_DNA"/>
</dbReference>
<evidence type="ECO:0000256" key="1">
    <source>
        <dbReference type="SAM" id="SignalP"/>
    </source>
</evidence>
<gene>
    <name evidence="2" type="ORF">ACFFP0_23465</name>
</gene>
<proteinExistence type="predicted"/>
<name>A0ABV6AP06_9HYPH</name>
<sequence length="153" mass="16261">MRAVFFSVLITLAPTCTAFAGEKAATAAVQIISEYADRICGVMSLSGETSNLTLDGETEAKLNGLVSKLADLGIKGAAKYEFKNFKNVLQADLPKLIEKQVECKSAVSDKMSGAILDAFKVDDSGIKQSTGDINNSGNGNFNNTGIQNKIEFK</sequence>
<keyword evidence="3" id="KW-1185">Reference proteome</keyword>
<comment type="caution">
    <text evidence="2">The sequence shown here is derived from an EMBL/GenBank/DDBJ whole genome shotgun (WGS) entry which is preliminary data.</text>
</comment>
<keyword evidence="1" id="KW-0732">Signal</keyword>
<evidence type="ECO:0000313" key="2">
    <source>
        <dbReference type="EMBL" id="MFB9951819.1"/>
    </source>
</evidence>
<reference evidence="2 3" key="1">
    <citation type="submission" date="2024-09" db="EMBL/GenBank/DDBJ databases">
        <authorList>
            <person name="Sun Q."/>
            <person name="Mori K."/>
        </authorList>
    </citation>
    <scope>NUCLEOTIDE SEQUENCE [LARGE SCALE GENOMIC DNA]</scope>
    <source>
        <strain evidence="2 3">TBRC 4938</strain>
    </source>
</reference>
<dbReference type="Proteomes" id="UP001589692">
    <property type="component" value="Unassembled WGS sequence"/>
</dbReference>
<feature type="signal peptide" evidence="1">
    <location>
        <begin position="1"/>
        <end position="20"/>
    </location>
</feature>
<organism evidence="2 3">
    <name type="scientific">Rhizobium puerariae</name>
    <dbReference type="NCBI Taxonomy" id="1585791"/>
    <lineage>
        <taxon>Bacteria</taxon>
        <taxon>Pseudomonadati</taxon>
        <taxon>Pseudomonadota</taxon>
        <taxon>Alphaproteobacteria</taxon>
        <taxon>Hyphomicrobiales</taxon>
        <taxon>Rhizobiaceae</taxon>
        <taxon>Rhizobium/Agrobacterium group</taxon>
        <taxon>Rhizobium</taxon>
    </lineage>
</organism>
<dbReference type="RefSeq" id="WP_377264632.1">
    <property type="nucleotide sequence ID" value="NZ_JBHMAA010000028.1"/>
</dbReference>
<feature type="chain" id="PRO_5047027202" evidence="1">
    <location>
        <begin position="21"/>
        <end position="153"/>
    </location>
</feature>
<evidence type="ECO:0000313" key="3">
    <source>
        <dbReference type="Proteomes" id="UP001589692"/>
    </source>
</evidence>
<accession>A0ABV6AP06</accession>
<protein>
    <submittedName>
        <fullName evidence="2">Uncharacterized protein</fullName>
    </submittedName>
</protein>